<dbReference type="RefSeq" id="XP_046054598.1">
    <property type="nucleotide sequence ID" value="XM_046189494.1"/>
</dbReference>
<evidence type="ECO:0008006" key="7">
    <source>
        <dbReference type="Google" id="ProtNLM"/>
    </source>
</evidence>
<evidence type="ECO:0000313" key="5">
    <source>
        <dbReference type="EMBL" id="KAH7266779.1"/>
    </source>
</evidence>
<organism evidence="5 6">
    <name type="scientific">Fusarium redolens</name>
    <dbReference type="NCBI Taxonomy" id="48865"/>
    <lineage>
        <taxon>Eukaryota</taxon>
        <taxon>Fungi</taxon>
        <taxon>Dikarya</taxon>
        <taxon>Ascomycota</taxon>
        <taxon>Pezizomycotina</taxon>
        <taxon>Sordariomycetes</taxon>
        <taxon>Hypocreomycetidae</taxon>
        <taxon>Hypocreales</taxon>
        <taxon>Nectriaceae</taxon>
        <taxon>Fusarium</taxon>
        <taxon>Fusarium redolens species complex</taxon>
    </lineage>
</organism>
<evidence type="ECO:0000259" key="3">
    <source>
        <dbReference type="Pfam" id="PF22939"/>
    </source>
</evidence>
<dbReference type="InterPro" id="IPR054471">
    <property type="entry name" value="GPIID_WHD"/>
</dbReference>
<evidence type="ECO:0000313" key="6">
    <source>
        <dbReference type="Proteomes" id="UP000720189"/>
    </source>
</evidence>
<dbReference type="EMBL" id="JAGMUX010000002">
    <property type="protein sequence ID" value="KAH7266779.1"/>
    <property type="molecule type" value="Genomic_DNA"/>
</dbReference>
<dbReference type="GeneID" id="70219448"/>
<reference evidence="5" key="1">
    <citation type="journal article" date="2021" name="Nat. Commun.">
        <title>Genetic determinants of endophytism in the Arabidopsis root mycobiome.</title>
        <authorList>
            <person name="Mesny F."/>
            <person name="Miyauchi S."/>
            <person name="Thiergart T."/>
            <person name="Pickel B."/>
            <person name="Atanasova L."/>
            <person name="Karlsson M."/>
            <person name="Huettel B."/>
            <person name="Barry K.W."/>
            <person name="Haridas S."/>
            <person name="Chen C."/>
            <person name="Bauer D."/>
            <person name="Andreopoulos W."/>
            <person name="Pangilinan J."/>
            <person name="LaButti K."/>
            <person name="Riley R."/>
            <person name="Lipzen A."/>
            <person name="Clum A."/>
            <person name="Drula E."/>
            <person name="Henrissat B."/>
            <person name="Kohler A."/>
            <person name="Grigoriev I.V."/>
            <person name="Martin F.M."/>
            <person name="Hacquard S."/>
        </authorList>
    </citation>
    <scope>NUCLEOTIDE SEQUENCE</scope>
    <source>
        <strain evidence="5">MPI-CAGE-AT-0023</strain>
    </source>
</reference>
<evidence type="ECO:0000256" key="1">
    <source>
        <dbReference type="ARBA" id="ARBA00022737"/>
    </source>
</evidence>
<dbReference type="Pfam" id="PF24883">
    <property type="entry name" value="NPHP3_N"/>
    <property type="match status" value="1"/>
</dbReference>
<dbReference type="PROSITE" id="PS50088">
    <property type="entry name" value="ANK_REPEAT"/>
    <property type="match status" value="2"/>
</dbReference>
<feature type="repeat" description="ANK" evidence="2">
    <location>
        <begin position="693"/>
        <end position="725"/>
    </location>
</feature>
<dbReference type="OrthoDB" id="194358at2759"/>
<proteinExistence type="predicted"/>
<dbReference type="Pfam" id="PF12796">
    <property type="entry name" value="Ank_2"/>
    <property type="match status" value="1"/>
</dbReference>
<dbReference type="PANTHER" id="PTHR10039:SF16">
    <property type="entry name" value="GPI INOSITOL-DEACYLASE"/>
    <property type="match status" value="1"/>
</dbReference>
<feature type="domain" description="Nephrocystin 3-like N-terminal" evidence="4">
    <location>
        <begin position="205"/>
        <end position="369"/>
    </location>
</feature>
<accession>A0A9P9KQR0</accession>
<dbReference type="PROSITE" id="PS50297">
    <property type="entry name" value="ANK_REP_REGION"/>
    <property type="match status" value="1"/>
</dbReference>
<dbReference type="InterPro" id="IPR002110">
    <property type="entry name" value="Ankyrin_rpt"/>
</dbReference>
<keyword evidence="2" id="KW-0040">ANK repeat</keyword>
<evidence type="ECO:0000259" key="4">
    <source>
        <dbReference type="Pfam" id="PF24883"/>
    </source>
</evidence>
<comment type="caution">
    <text evidence="5">The sequence shown here is derived from an EMBL/GenBank/DDBJ whole genome shotgun (WGS) entry which is preliminary data.</text>
</comment>
<sequence length="750" mass="85547">MKCLFPSQDDLPIQSHRLRWLIKIDYYDGFRDKSSDLLFTTHRLGRLLKVLQALHKQTLDKRIFDTQPASPANQDLDLGIIRDYIEDVKELIKELESELDRFRSTKHAGAHFELRTAGRRLVYPLRRSTLQKLDENIDTLTKDLSFALKVLERDDTDQILSDLGDTKALLHLTRASQVSQTLIAWLKAPDASIDFNEAAEKKHPNTGNWLIKGSAFTSWLETPHSFLWLVGFAGCGKSVLCSTAIRAALVYRRGNPHIGIAYFYFTFNDQSKQDAYAMLRTLILQLSSQANGNHSVLSRLHDEYPTAAPPRKALLYCLRQLIQGFNDVYIVTDALDESPKDTHRETALGIITELRALPEPELHLVVSSRDEPDITESLEAKPEEVIGMKNESVDRDIESFISQHLKENRRLRKWEAYHKQIEEALTKGAQGVFRWVECQFKELASCPRSEDLLEKRLESLPPTLDETYARMLSRIPHDYREYARQILALLCCAERPLTVEELAVAVAFHPEDNPRFNAKRKLEDVNAIHEACPGFVYISDNKTARLAHFSVREYLESDRILQDSDATAISIKPQDANTLMTSICLSFFLDLTVPISDPRKAPLTTYAARNWPDHFRRVDTTTNRHRLEEQVFQLFSSDDDSFESWAKACILWPYHDSFSIPTPLCASVVLGLEGITTRLIEVADDTSLTFARDATAALRMASRKVHRRIVELLLQHDADIDMSKALFEATKSGHKNIIQLLLNQGAEINP</sequence>
<keyword evidence="1" id="KW-0677">Repeat</keyword>
<evidence type="ECO:0000256" key="2">
    <source>
        <dbReference type="PROSITE-ProRule" id="PRU00023"/>
    </source>
</evidence>
<gene>
    <name evidence="5" type="ORF">BKA55DRAFT_533583</name>
</gene>
<protein>
    <recommendedName>
        <fullName evidence="7">NACHT domain-containing protein</fullName>
    </recommendedName>
</protein>
<dbReference type="SUPFAM" id="SSF52540">
    <property type="entry name" value="P-loop containing nucleoside triphosphate hydrolases"/>
    <property type="match status" value="1"/>
</dbReference>
<name>A0A9P9KQR0_FUSRE</name>
<dbReference type="PANTHER" id="PTHR10039">
    <property type="entry name" value="AMELOGENIN"/>
    <property type="match status" value="1"/>
</dbReference>
<dbReference type="InterPro" id="IPR056884">
    <property type="entry name" value="NPHP3-like_N"/>
</dbReference>
<dbReference type="Proteomes" id="UP000720189">
    <property type="component" value="Unassembled WGS sequence"/>
</dbReference>
<dbReference type="Gene3D" id="3.40.50.300">
    <property type="entry name" value="P-loop containing nucleotide triphosphate hydrolases"/>
    <property type="match status" value="1"/>
</dbReference>
<feature type="domain" description="GPI inositol-deacylase winged helix" evidence="3">
    <location>
        <begin position="478"/>
        <end position="559"/>
    </location>
</feature>
<dbReference type="SUPFAM" id="SSF48403">
    <property type="entry name" value="Ankyrin repeat"/>
    <property type="match status" value="1"/>
</dbReference>
<keyword evidence="6" id="KW-1185">Reference proteome</keyword>
<dbReference type="AlphaFoldDB" id="A0A9P9KQR0"/>
<dbReference type="InterPro" id="IPR036770">
    <property type="entry name" value="Ankyrin_rpt-contain_sf"/>
</dbReference>
<dbReference type="Gene3D" id="1.25.40.20">
    <property type="entry name" value="Ankyrin repeat-containing domain"/>
    <property type="match status" value="1"/>
</dbReference>
<dbReference type="Pfam" id="PF22939">
    <property type="entry name" value="WHD_GPIID"/>
    <property type="match status" value="1"/>
</dbReference>
<feature type="repeat" description="ANK" evidence="2">
    <location>
        <begin position="721"/>
        <end position="750"/>
    </location>
</feature>
<dbReference type="InterPro" id="IPR027417">
    <property type="entry name" value="P-loop_NTPase"/>
</dbReference>